<gene>
    <name evidence="4" type="ORF">ADFLV_2073</name>
</gene>
<keyword evidence="1 2" id="KW-0238">DNA-binding</keyword>
<dbReference type="Proteomes" id="UP000503313">
    <property type="component" value="Chromosome"/>
</dbReference>
<dbReference type="PRINTS" id="PR00455">
    <property type="entry name" value="HTHTETR"/>
</dbReference>
<proteinExistence type="predicted"/>
<sequence>MTKKHILDVATEEFAIFGYSVLSMNKLADKLKINKATIYYHFKDKRNLYDEVISSIIELNEEEKKEILNSSLEAKEKFKRYIKLYTKTISNNPSIIPLTLREMANFDLGIENNIPNSIEKELVLMKQIISQLNLKEKYKDMDFYELKAMIIGTISSYYSMQKTPLKLNNIKDFDKNDTKILNYVEEFITNILLDALCEN</sequence>
<dbReference type="PROSITE" id="PS50977">
    <property type="entry name" value="HTH_TETR_2"/>
    <property type="match status" value="1"/>
</dbReference>
<dbReference type="PANTHER" id="PTHR43479">
    <property type="entry name" value="ACREF/ENVCD OPERON REPRESSOR-RELATED"/>
    <property type="match status" value="1"/>
</dbReference>
<reference evidence="4 5" key="1">
    <citation type="submission" date="2020-05" db="EMBL/GenBank/DDBJ databases">
        <title>Complete genome sequencing of Campylobacter and Arcobacter type strains.</title>
        <authorList>
            <person name="Miller W.G."/>
            <person name="Yee E."/>
        </authorList>
    </citation>
    <scope>NUCLEOTIDE SEQUENCE [LARGE SCALE GENOMIC DNA]</scope>
    <source>
        <strain evidence="4 5">LMG 25694</strain>
    </source>
</reference>
<dbReference type="Gene3D" id="1.10.10.60">
    <property type="entry name" value="Homeodomain-like"/>
    <property type="match status" value="1"/>
</dbReference>
<protein>
    <submittedName>
        <fullName evidence="4">Transcriptional regulator, TetR/AcrR family</fullName>
    </submittedName>
</protein>
<accession>A0AAE7E763</accession>
<organism evidence="4 5">
    <name type="scientific">Arcobacter defluvii</name>
    <dbReference type="NCBI Taxonomy" id="873191"/>
    <lineage>
        <taxon>Bacteria</taxon>
        <taxon>Pseudomonadati</taxon>
        <taxon>Campylobacterota</taxon>
        <taxon>Epsilonproteobacteria</taxon>
        <taxon>Campylobacterales</taxon>
        <taxon>Arcobacteraceae</taxon>
        <taxon>Arcobacter</taxon>
    </lineage>
</organism>
<feature type="DNA-binding region" description="H-T-H motif" evidence="2">
    <location>
        <begin position="23"/>
        <end position="42"/>
    </location>
</feature>
<dbReference type="PROSITE" id="PS01081">
    <property type="entry name" value="HTH_TETR_1"/>
    <property type="match status" value="1"/>
</dbReference>
<evidence type="ECO:0000256" key="1">
    <source>
        <dbReference type="ARBA" id="ARBA00023125"/>
    </source>
</evidence>
<name>A0AAE7E763_9BACT</name>
<dbReference type="EMBL" id="CP053835">
    <property type="protein sequence ID" value="QKF78082.1"/>
    <property type="molecule type" value="Genomic_DNA"/>
</dbReference>
<dbReference type="RefSeq" id="WP_129012004.1">
    <property type="nucleotide sequence ID" value="NZ_CP053835.1"/>
</dbReference>
<dbReference type="GO" id="GO:0003677">
    <property type="term" value="F:DNA binding"/>
    <property type="evidence" value="ECO:0007669"/>
    <property type="project" value="UniProtKB-UniRule"/>
</dbReference>
<dbReference type="InterPro" id="IPR023772">
    <property type="entry name" value="DNA-bd_HTH_TetR-type_CS"/>
</dbReference>
<keyword evidence="5" id="KW-1185">Reference proteome</keyword>
<dbReference type="InterPro" id="IPR050624">
    <property type="entry name" value="HTH-type_Tx_Regulator"/>
</dbReference>
<evidence type="ECO:0000256" key="2">
    <source>
        <dbReference type="PROSITE-ProRule" id="PRU00335"/>
    </source>
</evidence>
<dbReference type="PANTHER" id="PTHR43479:SF11">
    <property type="entry name" value="ACREF_ENVCD OPERON REPRESSOR-RELATED"/>
    <property type="match status" value="1"/>
</dbReference>
<dbReference type="AlphaFoldDB" id="A0AAE7E763"/>
<dbReference type="Gene3D" id="1.10.357.10">
    <property type="entry name" value="Tetracycline Repressor, domain 2"/>
    <property type="match status" value="1"/>
</dbReference>
<dbReference type="KEGG" id="adz:ADFLV_2073"/>
<dbReference type="SUPFAM" id="SSF46689">
    <property type="entry name" value="Homeodomain-like"/>
    <property type="match status" value="1"/>
</dbReference>
<evidence type="ECO:0000313" key="4">
    <source>
        <dbReference type="EMBL" id="QKF78082.1"/>
    </source>
</evidence>
<evidence type="ECO:0000313" key="5">
    <source>
        <dbReference type="Proteomes" id="UP000503313"/>
    </source>
</evidence>
<feature type="domain" description="HTH tetR-type" evidence="3">
    <location>
        <begin position="1"/>
        <end position="60"/>
    </location>
</feature>
<dbReference type="InterPro" id="IPR009057">
    <property type="entry name" value="Homeodomain-like_sf"/>
</dbReference>
<evidence type="ECO:0000259" key="3">
    <source>
        <dbReference type="PROSITE" id="PS50977"/>
    </source>
</evidence>
<dbReference type="InterPro" id="IPR001647">
    <property type="entry name" value="HTH_TetR"/>
</dbReference>
<dbReference type="Pfam" id="PF00440">
    <property type="entry name" value="TetR_N"/>
    <property type="match status" value="1"/>
</dbReference>